<evidence type="ECO:0000313" key="1">
    <source>
        <dbReference type="EMBL" id="KDQ51808.1"/>
    </source>
</evidence>
<organism evidence="1 2">
    <name type="scientific">Jaapia argillacea MUCL 33604</name>
    <dbReference type="NCBI Taxonomy" id="933084"/>
    <lineage>
        <taxon>Eukaryota</taxon>
        <taxon>Fungi</taxon>
        <taxon>Dikarya</taxon>
        <taxon>Basidiomycota</taxon>
        <taxon>Agaricomycotina</taxon>
        <taxon>Agaricomycetes</taxon>
        <taxon>Agaricomycetidae</taxon>
        <taxon>Jaapiales</taxon>
        <taxon>Jaapiaceae</taxon>
        <taxon>Jaapia</taxon>
    </lineage>
</organism>
<evidence type="ECO:0000313" key="2">
    <source>
        <dbReference type="Proteomes" id="UP000027265"/>
    </source>
</evidence>
<dbReference type="Proteomes" id="UP000027265">
    <property type="component" value="Unassembled WGS sequence"/>
</dbReference>
<protein>
    <submittedName>
        <fullName evidence="1">Uncharacterized protein</fullName>
    </submittedName>
</protein>
<sequence length="59" mass="7101">MVVNRAGHPNDTLLFWGFEQEALANLAQWRPWFFESPRALPRVHNNYNWDRLTDAMWVD</sequence>
<reference evidence="2" key="1">
    <citation type="journal article" date="2014" name="Proc. Natl. Acad. Sci. U.S.A.">
        <title>Extensive sampling of basidiomycete genomes demonstrates inadequacy of the white-rot/brown-rot paradigm for wood decay fungi.</title>
        <authorList>
            <person name="Riley R."/>
            <person name="Salamov A.A."/>
            <person name="Brown D.W."/>
            <person name="Nagy L.G."/>
            <person name="Floudas D."/>
            <person name="Held B.W."/>
            <person name="Levasseur A."/>
            <person name="Lombard V."/>
            <person name="Morin E."/>
            <person name="Otillar R."/>
            <person name="Lindquist E.A."/>
            <person name="Sun H."/>
            <person name="LaButti K.M."/>
            <person name="Schmutz J."/>
            <person name="Jabbour D."/>
            <person name="Luo H."/>
            <person name="Baker S.E."/>
            <person name="Pisabarro A.G."/>
            <person name="Walton J.D."/>
            <person name="Blanchette R.A."/>
            <person name="Henrissat B."/>
            <person name="Martin F."/>
            <person name="Cullen D."/>
            <person name="Hibbett D.S."/>
            <person name="Grigoriev I.V."/>
        </authorList>
    </citation>
    <scope>NUCLEOTIDE SEQUENCE [LARGE SCALE GENOMIC DNA]</scope>
    <source>
        <strain evidence="2">MUCL 33604</strain>
    </source>
</reference>
<dbReference type="OrthoDB" id="443318at2759"/>
<accession>A0A067PA60</accession>
<dbReference type="InParanoid" id="A0A067PA60"/>
<dbReference type="AlphaFoldDB" id="A0A067PA60"/>
<dbReference type="HOGENOM" id="CLU_2961103_0_0_1"/>
<dbReference type="EMBL" id="KL197745">
    <property type="protein sequence ID" value="KDQ51808.1"/>
    <property type="molecule type" value="Genomic_DNA"/>
</dbReference>
<keyword evidence="2" id="KW-1185">Reference proteome</keyword>
<proteinExistence type="predicted"/>
<name>A0A067PA60_9AGAM</name>
<gene>
    <name evidence="1" type="ORF">JAAARDRAFT_198873</name>
</gene>